<keyword evidence="1" id="KW-0472">Membrane</keyword>
<protein>
    <recommendedName>
        <fullName evidence="4">DUF2334 domain-containing protein</fullName>
    </recommendedName>
</protein>
<dbReference type="RefSeq" id="WP_102196103.1">
    <property type="nucleotide sequence ID" value="NZ_NIPR01000020.1"/>
</dbReference>
<proteinExistence type="predicted"/>
<keyword evidence="1" id="KW-1133">Transmembrane helix</keyword>
<feature type="transmembrane region" description="Helical" evidence="1">
    <location>
        <begin position="489"/>
        <end position="508"/>
    </location>
</feature>
<reference evidence="2 3" key="1">
    <citation type="submission" date="2017-05" db="EMBL/GenBank/DDBJ databases">
        <title>Lactobacillus nurukis nov., sp. nov., isolated from nuruk.</title>
        <authorList>
            <person name="Kim S.-J."/>
        </authorList>
    </citation>
    <scope>NUCLEOTIDE SEQUENCE [LARGE SCALE GENOMIC DNA]</scope>
    <source>
        <strain evidence="2 3">SYF10-1a</strain>
    </source>
</reference>
<evidence type="ECO:0000313" key="2">
    <source>
        <dbReference type="EMBL" id="PMD70674.1"/>
    </source>
</evidence>
<keyword evidence="1" id="KW-0812">Transmembrane</keyword>
<organism evidence="2 3">
    <name type="scientific">Companilactobacillus nuruki</name>
    <dbReference type="NCBI Taxonomy" id="1993540"/>
    <lineage>
        <taxon>Bacteria</taxon>
        <taxon>Bacillati</taxon>
        <taxon>Bacillota</taxon>
        <taxon>Bacilli</taxon>
        <taxon>Lactobacillales</taxon>
        <taxon>Lactobacillaceae</taxon>
        <taxon>Companilactobacillus</taxon>
    </lineage>
</organism>
<comment type="caution">
    <text evidence="2">The sequence shown here is derived from an EMBL/GenBank/DDBJ whole genome shotgun (WGS) entry which is preliminary data.</text>
</comment>
<accession>A0A2N7AU87</accession>
<evidence type="ECO:0008006" key="4">
    <source>
        <dbReference type="Google" id="ProtNLM"/>
    </source>
</evidence>
<dbReference type="EMBL" id="NIPR01000020">
    <property type="protein sequence ID" value="PMD70674.1"/>
    <property type="molecule type" value="Genomic_DNA"/>
</dbReference>
<dbReference type="Proteomes" id="UP000235649">
    <property type="component" value="Unassembled WGS sequence"/>
</dbReference>
<name>A0A2N7AU87_9LACO</name>
<evidence type="ECO:0000256" key="1">
    <source>
        <dbReference type="SAM" id="Phobius"/>
    </source>
</evidence>
<keyword evidence="3" id="KW-1185">Reference proteome</keyword>
<dbReference type="AlphaFoldDB" id="A0A2N7AU87"/>
<dbReference type="OrthoDB" id="2173243at2"/>
<evidence type="ECO:0000313" key="3">
    <source>
        <dbReference type="Proteomes" id="UP000235649"/>
    </source>
</evidence>
<gene>
    <name evidence="2" type="ORF">CBP76_06360</name>
</gene>
<sequence length="518" mass="58485">MMKNRFLIILLSLLFSAGLNFIINPINTQAAVDKDKILLVYDSENNVEKSQKKIDALQRSLTSMNLPVKTISQDKYKTGMLNHYTGVITMINWRQVGLVNKNFIHDRDEFNGVRLHIGNNLTANEATQLGGNIKKVYQEQFILKINHDEQILPFSETVMVLDNLSDQVQTVGTLSTQEKDQKTYPYGVINGKNGYLPYFNSNGLSSLAAIQMIAQLFNRSSKNQPMLTITNVTPYSNLKVLDALSLYCYRKEIPFAVSASSVSKNTQMRAFTKYTTVLNSIQNRGGVIFSRMPIVGFPSPPVGSGTELNQIITSYMVSLARENVYPIGISSSGYWNQDKVLRNNALKKADNLILLPNKRVIYVKKDNDSIAFKKSFYAMPIASLNKVKLTYGTSFEVPTALTVSLPDSVTKLHSLEQEINNLQLNWFDPINLSTNVTTGTSIMSYKHGEYYMNGKKENIQETKNTNNIPIYATKPKALFSNYFHLQGSILMIFFAIVLVILIIFALLGRQIYKNMFKR</sequence>